<name>A0A937L6D8_9PROT</name>
<keyword evidence="2" id="KW-0812">Transmembrane</keyword>
<feature type="compositionally biased region" description="Low complexity" evidence="1">
    <location>
        <begin position="59"/>
        <end position="68"/>
    </location>
</feature>
<evidence type="ECO:0000313" key="3">
    <source>
        <dbReference type="EMBL" id="MBL6761430.1"/>
    </source>
</evidence>
<feature type="transmembrane region" description="Helical" evidence="2">
    <location>
        <begin position="20"/>
        <end position="39"/>
    </location>
</feature>
<feature type="region of interest" description="Disordered" evidence="1">
    <location>
        <begin position="58"/>
        <end position="164"/>
    </location>
</feature>
<evidence type="ECO:0000313" key="4">
    <source>
        <dbReference type="Proteomes" id="UP000785783"/>
    </source>
</evidence>
<keyword evidence="2" id="KW-0472">Membrane</keyword>
<comment type="caution">
    <text evidence="3">The sequence shown here is derived from an EMBL/GenBank/DDBJ whole genome shotgun (WGS) entry which is preliminary data.</text>
</comment>
<reference evidence="3" key="1">
    <citation type="submission" date="2020-10" db="EMBL/GenBank/DDBJ databases">
        <title>Microbiome of the Black Sea water column analyzed by genome centric metagenomics.</title>
        <authorList>
            <person name="Cabello-Yeves P.J."/>
            <person name="Callieri C."/>
            <person name="Picazo A."/>
            <person name="Mehrshad M."/>
            <person name="Haro-Moreno J.M."/>
            <person name="Roda-Garcia J."/>
            <person name="Dzembekova N."/>
            <person name="Slabakova V."/>
            <person name="Slabakova N."/>
            <person name="Moncheva S."/>
            <person name="Rodriguez-Valera F."/>
        </authorList>
    </citation>
    <scope>NUCLEOTIDE SEQUENCE</scope>
    <source>
        <strain evidence="3">BS307-5m-G5</strain>
    </source>
</reference>
<evidence type="ECO:0000256" key="1">
    <source>
        <dbReference type="SAM" id="MobiDB-lite"/>
    </source>
</evidence>
<dbReference type="AlphaFoldDB" id="A0A937L6D8"/>
<sequence length="210" mass="22642">MDYVMRTAARIFEQNDPIVIGTAIAIGVLLLFLVVGRLVRKQQATGEAIANPLAKETADTTAGAATDAQPDIELSMSDDPTPGDPRGADAVMASEVDETPPDRSHAAAAHRSNEDDEVGDIDDFTIPDIEAAQPPKKSRFFGPSWMNPDSDAQADEGEEPDERAMHAAAKCARLAEIERNILALRELYEAGLIAPEVYVLKAREFAAQSR</sequence>
<feature type="compositionally biased region" description="Acidic residues" evidence="1">
    <location>
        <begin position="114"/>
        <end position="125"/>
    </location>
</feature>
<dbReference type="EMBL" id="JADHOK010000012">
    <property type="protein sequence ID" value="MBL6761430.1"/>
    <property type="molecule type" value="Genomic_DNA"/>
</dbReference>
<accession>A0A937L6D8</accession>
<organism evidence="3 4">
    <name type="scientific">PS1 clade bacterium</name>
    <dbReference type="NCBI Taxonomy" id="2175152"/>
    <lineage>
        <taxon>Bacteria</taxon>
        <taxon>Pseudomonadati</taxon>
        <taxon>Pseudomonadota</taxon>
        <taxon>Alphaproteobacteria</taxon>
        <taxon>PS1 clade</taxon>
    </lineage>
</organism>
<protein>
    <recommendedName>
        <fullName evidence="5">SHOCT domain-containing protein</fullName>
    </recommendedName>
</protein>
<keyword evidence="2" id="KW-1133">Transmembrane helix</keyword>
<dbReference type="Proteomes" id="UP000785783">
    <property type="component" value="Unassembled WGS sequence"/>
</dbReference>
<feature type="compositionally biased region" description="Acidic residues" evidence="1">
    <location>
        <begin position="152"/>
        <end position="161"/>
    </location>
</feature>
<gene>
    <name evidence="3" type="ORF">ISQ19_01900</name>
</gene>
<evidence type="ECO:0008006" key="5">
    <source>
        <dbReference type="Google" id="ProtNLM"/>
    </source>
</evidence>
<proteinExistence type="predicted"/>
<evidence type="ECO:0000256" key="2">
    <source>
        <dbReference type="SAM" id="Phobius"/>
    </source>
</evidence>